<evidence type="ECO:0000313" key="2">
    <source>
        <dbReference type="Proteomes" id="UP000038200"/>
    </source>
</evidence>
<dbReference type="Proteomes" id="UP000038200">
    <property type="component" value="Unassembled WGS sequence"/>
</dbReference>
<sequence>MDVFCKCQIYLQITHVCHKNYFPKKLTKGLLTSVFFFTFDHSDYSKLKIIGMIRILIYFFYQKY</sequence>
<dbReference type="STRING" id="1848903.CCAND38_20003"/>
<dbReference type="EMBL" id="CDOL01000222">
    <property type="protein sequence ID" value="CEN53003.1"/>
    <property type="molecule type" value="Genomic_DNA"/>
</dbReference>
<reference evidence="1 2" key="1">
    <citation type="submission" date="2015-01" db="EMBL/GenBank/DDBJ databases">
        <authorList>
            <person name="Xiang T."/>
            <person name="Song Y."/>
            <person name="Huang L."/>
            <person name="Wang B."/>
            <person name="Wu P."/>
        </authorList>
    </citation>
    <scope>NUCLEOTIDE SEQUENCE [LARGE SCALE GENOMIC DNA]</scope>
    <source>
        <strain evidence="1 2">CcD93</strain>
    </source>
</reference>
<protein>
    <submittedName>
        <fullName evidence="1">Uncharacterized protein</fullName>
    </submittedName>
</protein>
<organism evidence="1 2">
    <name type="scientific">Capnocytophaga canis</name>
    <dbReference type="NCBI Taxonomy" id="1848903"/>
    <lineage>
        <taxon>Bacteria</taxon>
        <taxon>Pseudomonadati</taxon>
        <taxon>Bacteroidota</taxon>
        <taxon>Flavobacteriia</taxon>
        <taxon>Flavobacteriales</taxon>
        <taxon>Flavobacteriaceae</taxon>
        <taxon>Capnocytophaga</taxon>
    </lineage>
</organism>
<name>A0A0B7ISQ6_9FLAO</name>
<proteinExistence type="predicted"/>
<gene>
    <name evidence="1" type="ORF">CCAND93_340017</name>
</gene>
<dbReference type="AlphaFoldDB" id="A0A0B7ISQ6"/>
<accession>A0A0B7ISQ6</accession>
<evidence type="ECO:0000313" key="1">
    <source>
        <dbReference type="EMBL" id="CEN53003.1"/>
    </source>
</evidence>